<dbReference type="Proteomes" id="UP001152795">
    <property type="component" value="Unassembled WGS sequence"/>
</dbReference>
<gene>
    <name evidence="2" type="ORF">PACLA_8A079450</name>
</gene>
<dbReference type="OrthoDB" id="5982574at2759"/>
<evidence type="ECO:0000256" key="1">
    <source>
        <dbReference type="SAM" id="MobiDB-lite"/>
    </source>
</evidence>
<dbReference type="Pfam" id="PF02140">
    <property type="entry name" value="SUEL_Lectin"/>
    <property type="match status" value="1"/>
</dbReference>
<feature type="compositionally biased region" description="Low complexity" evidence="1">
    <location>
        <begin position="130"/>
        <end position="142"/>
    </location>
</feature>
<dbReference type="PANTHER" id="PTHR24637">
    <property type="entry name" value="COLLAGEN"/>
    <property type="match status" value="1"/>
</dbReference>
<dbReference type="AlphaFoldDB" id="A0A7D9IH17"/>
<feature type="compositionally biased region" description="Low complexity" evidence="1">
    <location>
        <begin position="77"/>
        <end position="89"/>
    </location>
</feature>
<comment type="caution">
    <text evidence="2">The sequence shown here is derived from an EMBL/GenBank/DDBJ whole genome shotgun (WGS) entry which is preliminary data.</text>
</comment>
<sequence length="302" mass="32080">MRHWLGTGFPSLVVGLLTIYVGCTLSQRILPDWPKIGDRITQPFLDQLMVSQLLEQNLTLGFFLKGLNGPPGPPGPAGNAGEPGPAGIAGPPGPPGHVGEDGAPGATGTPGPPGPPGPPGLPGEKGDPGEQGAPGAAGLPGAPGLPGSPGAVGPPGPEPIMPNFTVICEGEKGWVQCKQYELIKITKSFWGRDDHVTCPKVPTGLTIDNLCETNEENTKEKVDGQCKDQQACEVVASNIFFDDKSCGNTYKYLKIWYECVPDEANVVDALRDGGKRRKRKRAAKEKRHAEMLRHQEKQKRHV</sequence>
<dbReference type="Gene3D" id="2.60.120.740">
    <property type="match status" value="1"/>
</dbReference>
<accession>A0A7D9IH17</accession>
<dbReference type="CDD" id="cd22838">
    <property type="entry name" value="Gal_Rha_Lectin_nemgal"/>
    <property type="match status" value="1"/>
</dbReference>
<feature type="compositionally biased region" description="Pro residues" evidence="1">
    <location>
        <begin position="110"/>
        <end position="121"/>
    </location>
</feature>
<keyword evidence="3" id="KW-1185">Reference proteome</keyword>
<keyword evidence="2" id="KW-0176">Collagen</keyword>
<dbReference type="PANTHER" id="PTHR24637:SF421">
    <property type="entry name" value="CUTICLE COLLAGEN DPY-2"/>
    <property type="match status" value="1"/>
</dbReference>
<name>A0A7D9IH17_PARCT</name>
<proteinExistence type="predicted"/>
<dbReference type="InterPro" id="IPR043159">
    <property type="entry name" value="Lectin_gal-bd_sf"/>
</dbReference>
<feature type="region of interest" description="Disordered" evidence="1">
    <location>
        <begin position="69"/>
        <end position="158"/>
    </location>
</feature>
<evidence type="ECO:0000313" key="2">
    <source>
        <dbReference type="EMBL" id="CAB4009337.1"/>
    </source>
</evidence>
<dbReference type="Pfam" id="PF01391">
    <property type="entry name" value="Collagen"/>
    <property type="match status" value="1"/>
</dbReference>
<evidence type="ECO:0000313" key="3">
    <source>
        <dbReference type="Proteomes" id="UP001152795"/>
    </source>
</evidence>
<dbReference type="InterPro" id="IPR008160">
    <property type="entry name" value="Collagen"/>
</dbReference>
<feature type="compositionally biased region" description="Basic residues" evidence="1">
    <location>
        <begin position="274"/>
        <end position="286"/>
    </location>
</feature>
<protein>
    <submittedName>
        <fullName evidence="2">Collagen alpha-1(XXV) chain-like</fullName>
    </submittedName>
</protein>
<organism evidence="2 3">
    <name type="scientific">Paramuricea clavata</name>
    <name type="common">Red gorgonian</name>
    <name type="synonym">Violescent sea-whip</name>
    <dbReference type="NCBI Taxonomy" id="317549"/>
    <lineage>
        <taxon>Eukaryota</taxon>
        <taxon>Metazoa</taxon>
        <taxon>Cnidaria</taxon>
        <taxon>Anthozoa</taxon>
        <taxon>Octocorallia</taxon>
        <taxon>Malacalcyonacea</taxon>
        <taxon>Plexauridae</taxon>
        <taxon>Paramuricea</taxon>
    </lineage>
</organism>
<dbReference type="GO" id="GO:0005581">
    <property type="term" value="C:collagen trimer"/>
    <property type="evidence" value="ECO:0007669"/>
    <property type="project" value="UniProtKB-KW"/>
</dbReference>
<reference evidence="2" key="1">
    <citation type="submission" date="2020-04" db="EMBL/GenBank/DDBJ databases">
        <authorList>
            <person name="Alioto T."/>
            <person name="Alioto T."/>
            <person name="Gomez Garrido J."/>
        </authorList>
    </citation>
    <scope>NUCLEOTIDE SEQUENCE</scope>
    <source>
        <strain evidence="2">A484AB</strain>
    </source>
</reference>
<dbReference type="GO" id="GO:0030246">
    <property type="term" value="F:carbohydrate binding"/>
    <property type="evidence" value="ECO:0007669"/>
    <property type="project" value="InterPro"/>
</dbReference>
<dbReference type="PROSITE" id="PS50228">
    <property type="entry name" value="SUEL_LECTIN"/>
    <property type="match status" value="1"/>
</dbReference>
<feature type="region of interest" description="Disordered" evidence="1">
    <location>
        <begin position="273"/>
        <end position="302"/>
    </location>
</feature>
<dbReference type="EMBL" id="CACRXK020006421">
    <property type="protein sequence ID" value="CAB4009337.1"/>
    <property type="molecule type" value="Genomic_DNA"/>
</dbReference>
<dbReference type="InterPro" id="IPR000922">
    <property type="entry name" value="Lectin_gal-bd_dom"/>
</dbReference>